<dbReference type="PANTHER" id="PTHR33048">
    <property type="entry name" value="PTH11-LIKE INTEGRAL MEMBRANE PROTEIN (AFU_ORTHOLOGUE AFUA_5G11245)"/>
    <property type="match status" value="1"/>
</dbReference>
<feature type="transmembrane region" description="Helical" evidence="7">
    <location>
        <begin position="247"/>
        <end position="266"/>
    </location>
</feature>
<accession>A0A1Y1YBL6</accession>
<evidence type="ECO:0000313" key="9">
    <source>
        <dbReference type="EMBL" id="ORX94994.1"/>
    </source>
</evidence>
<reference evidence="9 10" key="1">
    <citation type="submission" date="2016-07" db="EMBL/GenBank/DDBJ databases">
        <title>Pervasive Adenine N6-methylation of Active Genes in Fungi.</title>
        <authorList>
            <consortium name="DOE Joint Genome Institute"/>
            <person name="Mondo S.J."/>
            <person name="Dannebaum R.O."/>
            <person name="Kuo R.C."/>
            <person name="Labutti K."/>
            <person name="Haridas S."/>
            <person name="Kuo A."/>
            <person name="Salamov A."/>
            <person name="Ahrendt S.R."/>
            <person name="Lipzen A."/>
            <person name="Sullivan W."/>
            <person name="Andreopoulos W.B."/>
            <person name="Clum A."/>
            <person name="Lindquist E."/>
            <person name="Daum C."/>
            <person name="Ramamoorthy G.K."/>
            <person name="Gryganskyi A."/>
            <person name="Culley D."/>
            <person name="Magnuson J.K."/>
            <person name="James T.Y."/>
            <person name="O'Malley M.A."/>
            <person name="Stajich J.E."/>
            <person name="Spatafora J.W."/>
            <person name="Visel A."/>
            <person name="Grigoriev I.V."/>
        </authorList>
    </citation>
    <scope>NUCLEOTIDE SEQUENCE [LARGE SCALE GENOMIC DNA]</scope>
    <source>
        <strain evidence="9 10">CBS 115471</strain>
    </source>
</reference>
<keyword evidence="3 7" id="KW-1133">Transmembrane helix</keyword>
<feature type="region of interest" description="Disordered" evidence="6">
    <location>
        <begin position="284"/>
        <end position="395"/>
    </location>
</feature>
<feature type="transmembrane region" description="Helical" evidence="7">
    <location>
        <begin position="98"/>
        <end position="118"/>
    </location>
</feature>
<comment type="subcellular location">
    <subcellularLocation>
        <location evidence="1">Membrane</location>
        <topology evidence="1">Multi-pass membrane protein</topology>
    </subcellularLocation>
</comment>
<evidence type="ECO:0000256" key="5">
    <source>
        <dbReference type="ARBA" id="ARBA00038359"/>
    </source>
</evidence>
<evidence type="ECO:0000313" key="10">
    <source>
        <dbReference type="Proteomes" id="UP000193144"/>
    </source>
</evidence>
<feature type="transmembrane region" description="Helical" evidence="7">
    <location>
        <begin position="178"/>
        <end position="197"/>
    </location>
</feature>
<protein>
    <recommendedName>
        <fullName evidence="8">Rhodopsin domain-containing protein</fullName>
    </recommendedName>
</protein>
<dbReference type="GO" id="GO:0016020">
    <property type="term" value="C:membrane"/>
    <property type="evidence" value="ECO:0007669"/>
    <property type="project" value="UniProtKB-SubCell"/>
</dbReference>
<dbReference type="InterPro" id="IPR052337">
    <property type="entry name" value="SAT4-like"/>
</dbReference>
<dbReference type="PANTHER" id="PTHR33048:SF96">
    <property type="entry name" value="INTEGRAL MEMBRANE PROTEIN"/>
    <property type="match status" value="1"/>
</dbReference>
<dbReference type="OrthoDB" id="4682787at2759"/>
<comment type="caution">
    <text evidence="9">The sequence shown here is derived from an EMBL/GenBank/DDBJ whole genome shotgun (WGS) entry which is preliminary data.</text>
</comment>
<keyword evidence="10" id="KW-1185">Reference proteome</keyword>
<feature type="domain" description="Rhodopsin" evidence="8">
    <location>
        <begin position="33"/>
        <end position="271"/>
    </location>
</feature>
<feature type="compositionally biased region" description="Low complexity" evidence="6">
    <location>
        <begin position="386"/>
        <end position="395"/>
    </location>
</feature>
<keyword evidence="2 7" id="KW-0812">Transmembrane</keyword>
<feature type="compositionally biased region" description="Low complexity" evidence="6">
    <location>
        <begin position="284"/>
        <end position="300"/>
    </location>
</feature>
<feature type="transmembrane region" description="Helical" evidence="7">
    <location>
        <begin position="49"/>
        <end position="69"/>
    </location>
</feature>
<feature type="compositionally biased region" description="Basic and acidic residues" evidence="6">
    <location>
        <begin position="357"/>
        <end position="374"/>
    </location>
</feature>
<dbReference type="EMBL" id="MCFA01000293">
    <property type="protein sequence ID" value="ORX94994.1"/>
    <property type="molecule type" value="Genomic_DNA"/>
</dbReference>
<feature type="transmembrane region" description="Helical" evidence="7">
    <location>
        <begin position="20"/>
        <end position="37"/>
    </location>
</feature>
<dbReference type="Pfam" id="PF20684">
    <property type="entry name" value="Fung_rhodopsin"/>
    <property type="match status" value="1"/>
</dbReference>
<evidence type="ECO:0000256" key="2">
    <source>
        <dbReference type="ARBA" id="ARBA00022692"/>
    </source>
</evidence>
<dbReference type="InterPro" id="IPR049326">
    <property type="entry name" value="Rhodopsin_dom_fungi"/>
</dbReference>
<dbReference type="AlphaFoldDB" id="A0A1Y1YBL6"/>
<evidence type="ECO:0000256" key="3">
    <source>
        <dbReference type="ARBA" id="ARBA00022989"/>
    </source>
</evidence>
<organism evidence="9 10">
    <name type="scientific">Clohesyomyces aquaticus</name>
    <dbReference type="NCBI Taxonomy" id="1231657"/>
    <lineage>
        <taxon>Eukaryota</taxon>
        <taxon>Fungi</taxon>
        <taxon>Dikarya</taxon>
        <taxon>Ascomycota</taxon>
        <taxon>Pezizomycotina</taxon>
        <taxon>Dothideomycetes</taxon>
        <taxon>Pleosporomycetidae</taxon>
        <taxon>Pleosporales</taxon>
        <taxon>Lindgomycetaceae</taxon>
        <taxon>Clohesyomyces</taxon>
    </lineage>
</organism>
<feature type="transmembrane region" description="Helical" evidence="7">
    <location>
        <begin position="125"/>
        <end position="146"/>
    </location>
</feature>
<evidence type="ECO:0000259" key="8">
    <source>
        <dbReference type="Pfam" id="PF20684"/>
    </source>
</evidence>
<keyword evidence="4 7" id="KW-0472">Membrane</keyword>
<feature type="transmembrane region" description="Helical" evidence="7">
    <location>
        <begin position="209"/>
        <end position="227"/>
    </location>
</feature>
<dbReference type="Proteomes" id="UP000193144">
    <property type="component" value="Unassembled WGS sequence"/>
</dbReference>
<proteinExistence type="inferred from homology"/>
<sequence length="395" mass="43859">MAPHDAASVASRGETQQNVAIAFLVLAWFFVGLRIWTRTFVIHNFGWDDGTMILATMLFTTYCVAMMVLEHHGGGTHVTDVSQLVRLTKWTVISETTYLLTVLVLKISLGIFFTRIVVKPRQLWIIWVIVSISVLSGASSTFYAIFRCGPNPDVYVFRQLANQCTSRTLDRFFAYQQASFTTFTDCVFASLPVLILWDASMSTRSKISVGFILSLAALGCICSLVRFKYVDGLTQIDDFFWNATNIAIWSTIEPGAGIIAGCLATLRPFFKGFVNTARSVRSSKASKQASSARSNENSANQKSNTESKAARTGPSGDTSEAQDPEVFDLEPIVSRDGGESTRPILPHPDGPWSTHNTLERERRSFQKLCRRDPQDTSPPLPPLPTHQPTLRRSMV</sequence>
<feature type="compositionally biased region" description="Pro residues" evidence="6">
    <location>
        <begin position="376"/>
        <end position="385"/>
    </location>
</feature>
<evidence type="ECO:0000256" key="7">
    <source>
        <dbReference type="SAM" id="Phobius"/>
    </source>
</evidence>
<evidence type="ECO:0000256" key="6">
    <source>
        <dbReference type="SAM" id="MobiDB-lite"/>
    </source>
</evidence>
<evidence type="ECO:0000256" key="4">
    <source>
        <dbReference type="ARBA" id="ARBA00023136"/>
    </source>
</evidence>
<gene>
    <name evidence="9" type="ORF">BCR34DRAFT_203955</name>
</gene>
<evidence type="ECO:0000256" key="1">
    <source>
        <dbReference type="ARBA" id="ARBA00004141"/>
    </source>
</evidence>
<comment type="similarity">
    <text evidence="5">Belongs to the SAT4 family.</text>
</comment>
<name>A0A1Y1YBL6_9PLEO</name>